<gene>
    <name evidence="1" type="ORF">ACFPTN_10560</name>
</gene>
<sequence length="109" mass="12410">MATFNWTHDYGAALEIKPRTREAKFGDGYAQEVLDGLNARPRTWAMSFEYRDHAEADAILAFLAANHLAFDWTDPDGVSGRWRCASWRSTRPRPLAKTVTATFEEVFGR</sequence>
<comment type="caution">
    <text evidence="1">The sequence shown here is derived from an EMBL/GenBank/DDBJ whole genome shotgun (WGS) entry which is preliminary data.</text>
</comment>
<dbReference type="RefSeq" id="WP_096447670.1">
    <property type="nucleotide sequence ID" value="NZ_JBHSOG010000042.1"/>
</dbReference>
<keyword evidence="2" id="KW-1185">Reference proteome</keyword>
<accession>A0ABW1ARV0</accession>
<dbReference type="InterPro" id="IPR010265">
    <property type="entry name" value="Phage_lambda_TipM"/>
</dbReference>
<dbReference type="Pfam" id="PF05939">
    <property type="entry name" value="Phage_min_tail"/>
    <property type="match status" value="1"/>
</dbReference>
<dbReference type="Proteomes" id="UP001595974">
    <property type="component" value="Unassembled WGS sequence"/>
</dbReference>
<reference evidence="2" key="1">
    <citation type="journal article" date="2019" name="Int. J. Syst. Evol. Microbiol.">
        <title>The Global Catalogue of Microorganisms (GCM) 10K type strain sequencing project: providing services to taxonomists for standard genome sequencing and annotation.</title>
        <authorList>
            <consortium name="The Broad Institute Genomics Platform"/>
            <consortium name="The Broad Institute Genome Sequencing Center for Infectious Disease"/>
            <person name="Wu L."/>
            <person name="Ma J."/>
        </authorList>
    </citation>
    <scope>NUCLEOTIDE SEQUENCE [LARGE SCALE GENOMIC DNA]</scope>
    <source>
        <strain evidence="2">SHR3</strain>
    </source>
</reference>
<dbReference type="EMBL" id="JBHSOG010000042">
    <property type="protein sequence ID" value="MFC5769814.1"/>
    <property type="molecule type" value="Genomic_DNA"/>
</dbReference>
<name>A0ABW1ARV0_9RHOO</name>
<evidence type="ECO:0000313" key="2">
    <source>
        <dbReference type="Proteomes" id="UP001595974"/>
    </source>
</evidence>
<protein>
    <submittedName>
        <fullName evidence="1">Phage tail protein</fullName>
    </submittedName>
</protein>
<organism evidence="1 2">
    <name type="scientific">Thauera sinica</name>
    <dbReference type="NCBI Taxonomy" id="2665146"/>
    <lineage>
        <taxon>Bacteria</taxon>
        <taxon>Pseudomonadati</taxon>
        <taxon>Pseudomonadota</taxon>
        <taxon>Betaproteobacteria</taxon>
        <taxon>Rhodocyclales</taxon>
        <taxon>Zoogloeaceae</taxon>
        <taxon>Thauera</taxon>
    </lineage>
</organism>
<evidence type="ECO:0000313" key="1">
    <source>
        <dbReference type="EMBL" id="MFC5769814.1"/>
    </source>
</evidence>
<proteinExistence type="predicted"/>